<feature type="domain" description="Endonuclease/exonuclease/phosphatase" evidence="1">
    <location>
        <begin position="6"/>
        <end position="154"/>
    </location>
</feature>
<evidence type="ECO:0000313" key="2">
    <source>
        <dbReference type="EnsemblPlants" id="cds.evm.model.06.1231"/>
    </source>
</evidence>
<proteinExistence type="predicted"/>
<dbReference type="Pfam" id="PF03372">
    <property type="entry name" value="Exo_endo_phos"/>
    <property type="match status" value="1"/>
</dbReference>
<dbReference type="Gramene" id="evm.model.06.1231">
    <property type="protein sequence ID" value="cds.evm.model.06.1231"/>
    <property type="gene ID" value="evm.TU.06.1231"/>
</dbReference>
<evidence type="ECO:0000313" key="3">
    <source>
        <dbReference type="Proteomes" id="UP000596661"/>
    </source>
</evidence>
<dbReference type="InterPro" id="IPR005135">
    <property type="entry name" value="Endo/exonuclease/phosphatase"/>
</dbReference>
<dbReference type="EnsemblPlants" id="evm.model.06.1231">
    <property type="protein sequence ID" value="cds.evm.model.06.1231"/>
    <property type="gene ID" value="evm.TU.06.1231"/>
</dbReference>
<reference evidence="2" key="1">
    <citation type="submission" date="2018-11" db="EMBL/GenBank/DDBJ databases">
        <authorList>
            <person name="Grassa J C."/>
        </authorList>
    </citation>
    <scope>NUCLEOTIDE SEQUENCE [LARGE SCALE GENOMIC DNA]</scope>
</reference>
<protein>
    <recommendedName>
        <fullName evidence="1">Endonuclease/exonuclease/phosphatase domain-containing protein</fullName>
    </recommendedName>
</protein>
<dbReference type="InterPro" id="IPR036691">
    <property type="entry name" value="Endo/exonu/phosph_ase_sf"/>
</dbReference>
<dbReference type="Proteomes" id="UP000596661">
    <property type="component" value="Chromosome 6"/>
</dbReference>
<evidence type="ECO:0000259" key="1">
    <source>
        <dbReference type="Pfam" id="PF03372"/>
    </source>
</evidence>
<dbReference type="PANTHER" id="PTHR35218:SF9">
    <property type="entry name" value="ENDONUCLEASE_EXONUCLEASE_PHOSPHATASE DOMAIN-CONTAINING PROTEIN"/>
    <property type="match status" value="1"/>
</dbReference>
<dbReference type="AlphaFoldDB" id="A0A803PTM0"/>
<accession>A0A803PTM0</accession>
<dbReference type="SUPFAM" id="SSF56219">
    <property type="entry name" value="DNase I-like"/>
    <property type="match status" value="1"/>
</dbReference>
<dbReference type="OMA" id="NECANIV"/>
<dbReference type="GO" id="GO:0003824">
    <property type="term" value="F:catalytic activity"/>
    <property type="evidence" value="ECO:0007669"/>
    <property type="project" value="InterPro"/>
</dbReference>
<dbReference type="Gene3D" id="3.60.10.10">
    <property type="entry name" value="Endonuclease/exonuclease/phosphatase"/>
    <property type="match status" value="1"/>
</dbReference>
<organism evidence="2 3">
    <name type="scientific">Cannabis sativa</name>
    <name type="common">Hemp</name>
    <name type="synonym">Marijuana</name>
    <dbReference type="NCBI Taxonomy" id="3483"/>
    <lineage>
        <taxon>Eukaryota</taxon>
        <taxon>Viridiplantae</taxon>
        <taxon>Streptophyta</taxon>
        <taxon>Embryophyta</taxon>
        <taxon>Tracheophyta</taxon>
        <taxon>Spermatophyta</taxon>
        <taxon>Magnoliopsida</taxon>
        <taxon>eudicotyledons</taxon>
        <taxon>Gunneridae</taxon>
        <taxon>Pentapetalae</taxon>
        <taxon>rosids</taxon>
        <taxon>fabids</taxon>
        <taxon>Rosales</taxon>
        <taxon>Cannabaceae</taxon>
        <taxon>Cannabis</taxon>
    </lineage>
</organism>
<sequence>MNLLIWNAQGLGNPWTERSLASLVTNFSPQMIFIAESKIGKVRAESLRVKLGFVGCFVVEARGKSGGLILLWSMDVETQVLSFSPFHIDSFVRIENGQWWRFTGFYGDPDPSQRCHSWKLLRRISRMYSGPWAVGGDFNEIVSQKEKMGGLPKPRYLINNFRKALDSCHLRDGCYEGSEYTWCNGRKNDLIFERLNRVCGNLEWFDMFPSMKVRHLDRTNSDHCALLLMEYDPHVQHHNKTRWRTRFHFESAWAEDNECANIVQLAWQHEKEVSNTRELQSRLGRCGQALQQWNKTKKKEMSRHLKEYEDKMALLTRSTSIQDWQQMQDLERKQNIWLDKEEMFWKQRSRALWLKEGDKNTKFFHRKASNRKAKNTIHGLIDDRLQWITGNRNMGRVACDYFKQLFTSTPANRNDLQEFQSIIPNRIFRAINDYLLEPFTEEEVFKEMRHIHPSKAPPSDGLPGLFYKNTGH</sequence>
<keyword evidence="3" id="KW-1185">Reference proteome</keyword>
<name>A0A803PTM0_CANSA</name>
<dbReference type="PANTHER" id="PTHR35218">
    <property type="entry name" value="RNASE H DOMAIN-CONTAINING PROTEIN"/>
    <property type="match status" value="1"/>
</dbReference>
<dbReference type="EMBL" id="UZAU01000598">
    <property type="status" value="NOT_ANNOTATED_CDS"/>
    <property type="molecule type" value="Genomic_DNA"/>
</dbReference>
<reference evidence="2" key="2">
    <citation type="submission" date="2021-03" db="UniProtKB">
        <authorList>
            <consortium name="EnsemblPlants"/>
        </authorList>
    </citation>
    <scope>IDENTIFICATION</scope>
</reference>